<keyword evidence="3 5" id="KW-0547">Nucleotide-binding</keyword>
<evidence type="ECO:0000256" key="2">
    <source>
        <dbReference type="ARBA" id="ARBA00022679"/>
    </source>
</evidence>
<feature type="binding site" evidence="5">
    <location>
        <begin position="153"/>
        <end position="160"/>
    </location>
    <ligand>
        <name>ADP</name>
        <dbReference type="ChEBI" id="CHEBI:456216"/>
    </ligand>
</feature>
<evidence type="ECO:0000256" key="3">
    <source>
        <dbReference type="ARBA" id="ARBA00022741"/>
    </source>
</evidence>
<evidence type="ECO:0000313" key="6">
    <source>
        <dbReference type="EMBL" id="MDF0479692.1"/>
    </source>
</evidence>
<comment type="catalytic activity">
    <reaction evidence="5">
        <text>N(tele)-phospho-L-histidyl/O-phospho-L-threonyl-[pyruvate, phosphate dikinase] + phosphate + H(+) = N(tele)-phospho-L-histidyl/L-threonyl-[pyruvate, phosphate dikinase] + diphosphate</text>
        <dbReference type="Rhea" id="RHEA:43696"/>
        <dbReference type="Rhea" id="RHEA-COMP:10650"/>
        <dbReference type="Rhea" id="RHEA-COMP:10651"/>
        <dbReference type="ChEBI" id="CHEBI:15378"/>
        <dbReference type="ChEBI" id="CHEBI:30013"/>
        <dbReference type="ChEBI" id="CHEBI:33019"/>
        <dbReference type="ChEBI" id="CHEBI:43474"/>
        <dbReference type="ChEBI" id="CHEBI:61977"/>
        <dbReference type="ChEBI" id="CHEBI:83586"/>
        <dbReference type="EC" id="2.7.4.27"/>
    </reaction>
</comment>
<comment type="function">
    <text evidence="5">Bifunctional serine/threonine kinase and phosphorylase involved in the regulation of the pyruvate, phosphate dikinase (PPDK) by catalyzing its phosphorylation/dephosphorylation.</text>
</comment>
<dbReference type="HAMAP" id="MF_00921">
    <property type="entry name" value="PDRP"/>
    <property type="match status" value="1"/>
</dbReference>
<comment type="catalytic activity">
    <reaction evidence="5">
        <text>N(tele)-phospho-L-histidyl/L-threonyl-[pyruvate, phosphate dikinase] + ADP = N(tele)-phospho-L-histidyl/O-phospho-L-threonyl-[pyruvate, phosphate dikinase] + AMP + H(+)</text>
        <dbReference type="Rhea" id="RHEA:43692"/>
        <dbReference type="Rhea" id="RHEA-COMP:10650"/>
        <dbReference type="Rhea" id="RHEA-COMP:10651"/>
        <dbReference type="ChEBI" id="CHEBI:15378"/>
        <dbReference type="ChEBI" id="CHEBI:30013"/>
        <dbReference type="ChEBI" id="CHEBI:61977"/>
        <dbReference type="ChEBI" id="CHEBI:83586"/>
        <dbReference type="ChEBI" id="CHEBI:456215"/>
        <dbReference type="ChEBI" id="CHEBI:456216"/>
        <dbReference type="EC" id="2.7.11.32"/>
    </reaction>
</comment>
<dbReference type="GO" id="GO:0016301">
    <property type="term" value="F:kinase activity"/>
    <property type="evidence" value="ECO:0007669"/>
    <property type="project" value="UniProtKB-KW"/>
</dbReference>
<dbReference type="RefSeq" id="WP_275471453.1">
    <property type="nucleotide sequence ID" value="NZ_JAPDSH010000003.1"/>
</dbReference>
<accession>A0ABT5X117</accession>
<keyword evidence="7" id="KW-1185">Reference proteome</keyword>
<dbReference type="EC" id="2.7.11.32" evidence="5"/>
<dbReference type="InterPro" id="IPR005177">
    <property type="entry name" value="Kinase-pyrophosphorylase"/>
</dbReference>
<keyword evidence="1 5" id="KW-0723">Serine/threonine-protein kinase</keyword>
<sequence length="268" mass="30263">MEMSNEITIYIMSDSIGETIQKNINAVLAQFSSVEKKNVRRFSFINSKEELRSILEEAVSEQAIVATTFVSKDLNLFAAEFSKENQLEYVDFMSPLLEMISRQTGVEPEEKPGSIYRMNERYFKQVEAVEFAVRYDDGKEPQGFLKSDIVILGISRTSKTPLSMYLANKSYKVSNLPLIPEVALPDVLHQVPSEKIVGLIAEPVYIQKIRQSRADSMGLTGKNTYVDLARITEEIAYARRVYEQLGATIINIDNKAIEETASLIEALL</sequence>
<evidence type="ECO:0000256" key="1">
    <source>
        <dbReference type="ARBA" id="ARBA00022527"/>
    </source>
</evidence>
<gene>
    <name evidence="6" type="ORF">OL233_05260</name>
</gene>
<dbReference type="Pfam" id="PF03618">
    <property type="entry name" value="Kinase-PPPase"/>
    <property type="match status" value="1"/>
</dbReference>
<comment type="caution">
    <text evidence="6">The sequence shown here is derived from an EMBL/GenBank/DDBJ whole genome shotgun (WGS) entry which is preliminary data.</text>
</comment>
<reference evidence="6" key="1">
    <citation type="submission" date="2022-10" db="EMBL/GenBank/DDBJ databases">
        <title>Vagococcus sp. isolated from poultry meat.</title>
        <authorList>
            <person name="Johansson P."/>
            <person name="Bjorkroth J."/>
        </authorList>
    </citation>
    <scope>NUCLEOTIDE SEQUENCE</scope>
    <source>
        <strain evidence="6">PNs007</strain>
    </source>
</reference>
<dbReference type="PANTHER" id="PTHR31756:SF3">
    <property type="entry name" value="PYRUVATE, PHOSPHATE DIKINASE REGULATORY PROTEIN 1, CHLOROPLASTIC"/>
    <property type="match status" value="1"/>
</dbReference>
<dbReference type="InterPro" id="IPR026565">
    <property type="entry name" value="PPDK_reg"/>
</dbReference>
<dbReference type="Proteomes" id="UP001147148">
    <property type="component" value="Unassembled WGS sequence"/>
</dbReference>
<evidence type="ECO:0000313" key="7">
    <source>
        <dbReference type="Proteomes" id="UP001147148"/>
    </source>
</evidence>
<dbReference type="EMBL" id="JAPDSH010000003">
    <property type="protein sequence ID" value="MDF0479692.1"/>
    <property type="molecule type" value="Genomic_DNA"/>
</dbReference>
<evidence type="ECO:0000256" key="5">
    <source>
        <dbReference type="HAMAP-Rule" id="MF_00921"/>
    </source>
</evidence>
<organism evidence="6 7">
    <name type="scientific">Vagococcus proximus</name>
    <dbReference type="NCBI Taxonomy" id="2991417"/>
    <lineage>
        <taxon>Bacteria</taxon>
        <taxon>Bacillati</taxon>
        <taxon>Bacillota</taxon>
        <taxon>Bacilli</taxon>
        <taxon>Lactobacillales</taxon>
        <taxon>Enterococcaceae</taxon>
        <taxon>Vagococcus</taxon>
    </lineage>
</organism>
<proteinExistence type="inferred from homology"/>
<evidence type="ECO:0000256" key="4">
    <source>
        <dbReference type="ARBA" id="ARBA00022777"/>
    </source>
</evidence>
<dbReference type="NCBIfam" id="NF003742">
    <property type="entry name" value="PRK05339.1"/>
    <property type="match status" value="1"/>
</dbReference>
<protein>
    <recommendedName>
        <fullName evidence="5">Putative pyruvate, phosphate dikinase regulatory protein</fullName>
        <shortName evidence="5">PPDK regulatory protein</shortName>
        <ecNumber evidence="5">2.7.11.32</ecNumber>
        <ecNumber evidence="5">2.7.4.27</ecNumber>
    </recommendedName>
</protein>
<dbReference type="PANTHER" id="PTHR31756">
    <property type="entry name" value="PYRUVATE, PHOSPHATE DIKINASE REGULATORY PROTEIN 1, CHLOROPLASTIC"/>
    <property type="match status" value="1"/>
</dbReference>
<keyword evidence="2 5" id="KW-0808">Transferase</keyword>
<keyword evidence="4 5" id="KW-0418">Kinase</keyword>
<comment type="similarity">
    <text evidence="5">Belongs to the pyruvate, phosphate/water dikinase regulatory protein family. PDRP subfamily.</text>
</comment>
<dbReference type="EC" id="2.7.4.27" evidence="5"/>
<name>A0ABT5X117_9ENTE</name>